<keyword evidence="3" id="KW-0472">Membrane</keyword>
<dbReference type="GO" id="GO:0022857">
    <property type="term" value="F:transmembrane transporter activity"/>
    <property type="evidence" value="ECO:0007669"/>
    <property type="project" value="InterPro"/>
</dbReference>
<dbReference type="STRING" id="177199.A0A420Y1J0"/>
<dbReference type="Proteomes" id="UP000275385">
    <property type="component" value="Unassembled WGS sequence"/>
</dbReference>
<dbReference type="SUPFAM" id="SSF103473">
    <property type="entry name" value="MFS general substrate transporter"/>
    <property type="match status" value="1"/>
</dbReference>
<keyword evidence="3" id="KW-1133">Transmembrane helix</keyword>
<dbReference type="InterPro" id="IPR036259">
    <property type="entry name" value="MFS_trans_sf"/>
</dbReference>
<evidence type="ECO:0000313" key="5">
    <source>
        <dbReference type="EMBL" id="RKU41793.1"/>
    </source>
</evidence>
<protein>
    <recommendedName>
        <fullName evidence="4">Major facilitator superfamily (MFS) profile domain-containing protein</fullName>
    </recommendedName>
</protein>
<proteinExistence type="predicted"/>
<evidence type="ECO:0000256" key="1">
    <source>
        <dbReference type="ARBA" id="ARBA00004141"/>
    </source>
</evidence>
<feature type="transmembrane region" description="Helical" evidence="3">
    <location>
        <begin position="83"/>
        <end position="102"/>
    </location>
</feature>
<reference evidence="5 6" key="1">
    <citation type="submission" date="2018-08" db="EMBL/GenBank/DDBJ databases">
        <title>Draft genome of the lignicolous fungus Coniochaeta pulveracea.</title>
        <authorList>
            <person name="Borstlap C.J."/>
            <person name="De Witt R.N."/>
            <person name="Botha A."/>
            <person name="Volschenk H."/>
        </authorList>
    </citation>
    <scope>NUCLEOTIDE SEQUENCE [LARGE SCALE GENOMIC DNA]</scope>
    <source>
        <strain evidence="5 6">CAB683</strain>
    </source>
</reference>
<dbReference type="Pfam" id="PF07690">
    <property type="entry name" value="MFS_1"/>
    <property type="match status" value="2"/>
</dbReference>
<comment type="subcellular location">
    <subcellularLocation>
        <location evidence="1">Membrane</location>
        <topology evidence="1">Multi-pass membrane protein</topology>
    </subcellularLocation>
</comment>
<accession>A0A420Y1J0</accession>
<feature type="transmembrane region" description="Helical" evidence="3">
    <location>
        <begin position="6"/>
        <end position="30"/>
    </location>
</feature>
<organism evidence="5 6">
    <name type="scientific">Coniochaeta pulveracea</name>
    <dbReference type="NCBI Taxonomy" id="177199"/>
    <lineage>
        <taxon>Eukaryota</taxon>
        <taxon>Fungi</taxon>
        <taxon>Dikarya</taxon>
        <taxon>Ascomycota</taxon>
        <taxon>Pezizomycotina</taxon>
        <taxon>Sordariomycetes</taxon>
        <taxon>Sordariomycetidae</taxon>
        <taxon>Coniochaetales</taxon>
        <taxon>Coniochaetaceae</taxon>
        <taxon>Coniochaeta</taxon>
    </lineage>
</organism>
<gene>
    <name evidence="5" type="ORF">DL546_001121</name>
</gene>
<keyword evidence="3" id="KW-0812">Transmembrane</keyword>
<evidence type="ECO:0000256" key="3">
    <source>
        <dbReference type="SAM" id="Phobius"/>
    </source>
</evidence>
<feature type="transmembrane region" description="Helical" evidence="3">
    <location>
        <begin position="168"/>
        <end position="189"/>
    </location>
</feature>
<feature type="domain" description="Major facilitator superfamily (MFS) profile" evidence="4">
    <location>
        <begin position="1"/>
        <end position="311"/>
    </location>
</feature>
<feature type="transmembrane region" description="Helical" evidence="3">
    <location>
        <begin position="285"/>
        <end position="305"/>
    </location>
</feature>
<evidence type="ECO:0000313" key="6">
    <source>
        <dbReference type="Proteomes" id="UP000275385"/>
    </source>
</evidence>
<dbReference type="EMBL" id="QVQW01000067">
    <property type="protein sequence ID" value="RKU41793.1"/>
    <property type="molecule type" value="Genomic_DNA"/>
</dbReference>
<feature type="transmembrane region" description="Helical" evidence="3">
    <location>
        <begin position="51"/>
        <end position="71"/>
    </location>
</feature>
<dbReference type="Gene3D" id="1.20.1250.20">
    <property type="entry name" value="MFS general substrate transporter like domains"/>
    <property type="match status" value="1"/>
</dbReference>
<dbReference type="InterPro" id="IPR020846">
    <property type="entry name" value="MFS_dom"/>
</dbReference>
<comment type="caution">
    <text evidence="5">The sequence shown here is derived from an EMBL/GenBank/DDBJ whole genome shotgun (WGS) entry which is preliminary data.</text>
</comment>
<dbReference type="PANTHER" id="PTHR42910:SF1">
    <property type="entry name" value="MAJOR FACILITATOR SUPERFAMILY (MFS) PROFILE DOMAIN-CONTAINING PROTEIN"/>
    <property type="match status" value="1"/>
</dbReference>
<name>A0A420Y1J0_9PEZI</name>
<dbReference type="OrthoDB" id="2105912at2759"/>
<dbReference type="PANTHER" id="PTHR42910">
    <property type="entry name" value="TRANSPORTER SCO4007-RELATED"/>
    <property type="match status" value="1"/>
</dbReference>
<feature type="transmembrane region" description="Helical" evidence="3">
    <location>
        <begin position="196"/>
        <end position="221"/>
    </location>
</feature>
<keyword evidence="6" id="KW-1185">Reference proteome</keyword>
<dbReference type="InterPro" id="IPR011701">
    <property type="entry name" value="MFS"/>
</dbReference>
<evidence type="ECO:0000256" key="2">
    <source>
        <dbReference type="SAM" id="MobiDB-lite"/>
    </source>
</evidence>
<dbReference type="GO" id="GO:0016020">
    <property type="term" value="C:membrane"/>
    <property type="evidence" value="ECO:0007669"/>
    <property type="project" value="UniProtKB-SubCell"/>
</dbReference>
<evidence type="ECO:0000259" key="4">
    <source>
        <dbReference type="PROSITE" id="PS50850"/>
    </source>
</evidence>
<dbReference type="AlphaFoldDB" id="A0A420Y1J0"/>
<feature type="transmembrane region" description="Helical" evidence="3">
    <location>
        <begin position="137"/>
        <end position="156"/>
    </location>
</feature>
<dbReference type="PROSITE" id="PS50850">
    <property type="entry name" value="MFS"/>
    <property type="match status" value="1"/>
</dbReference>
<sequence>MLTTSLLWLGLILTKSFNTFIGLSFLAAVTTCTPQLMFPLTVQYAPLRHRATMTSIMMSGLVLGITVARLIGGVVSQFVPWRITYWISFGLQLAFMLLLLLFMPDYPISRPGTSYLTSLWTIVQLPFQHPILTQQSLIAFLTMGTFTCFWTTLTFQLTDRFGFDTLQIGLFSLIAFGPVLLNPVVSSFVTARFHPIVTLVIAHIIGLAATCIGTFVGNFSIGGLVVRAFLGDLGMNTAVVANRMAIANVHPTAQNAVNSVYMVFTFCGQMSGTAAGNKLYAQGGWISAGILMICYIAASFLLVFVRGPHEKGWVGWHGGWDLSMKKPETPVVVEKGDEAVLGELTESGLGWDSKTASQAPTLAEPGWGSKTGSKAPTLAERRDVDEYVAEKL</sequence>
<feature type="region of interest" description="Disordered" evidence="2">
    <location>
        <begin position="350"/>
        <end position="377"/>
    </location>
</feature>